<dbReference type="AlphaFoldDB" id="A0AAW0M4N9"/>
<organism evidence="2">
    <name type="scientific">Quercus suber</name>
    <name type="common">Cork oak</name>
    <dbReference type="NCBI Taxonomy" id="58331"/>
    <lineage>
        <taxon>Eukaryota</taxon>
        <taxon>Viridiplantae</taxon>
        <taxon>Streptophyta</taxon>
        <taxon>Embryophyta</taxon>
        <taxon>Tracheophyta</taxon>
        <taxon>Spermatophyta</taxon>
        <taxon>Magnoliopsida</taxon>
        <taxon>eudicotyledons</taxon>
        <taxon>Gunneridae</taxon>
        <taxon>Pentapetalae</taxon>
        <taxon>rosids</taxon>
        <taxon>fabids</taxon>
        <taxon>Fagales</taxon>
        <taxon>Fagaceae</taxon>
        <taxon>Quercus</taxon>
    </lineage>
</organism>
<accession>A0AAW0M4N9</accession>
<gene>
    <name evidence="2" type="ORF">CFP56_013789</name>
</gene>
<feature type="coiled-coil region" evidence="1">
    <location>
        <begin position="17"/>
        <end position="83"/>
    </location>
</feature>
<reference evidence="2" key="1">
    <citation type="submission" date="2017-12" db="EMBL/GenBank/DDBJ databases">
        <authorList>
            <person name="Barbosa P."/>
            <person name="Usie A."/>
            <person name="Ramos A.M."/>
        </authorList>
    </citation>
    <scope>NUCLEOTIDE SEQUENCE</scope>
    <source>
        <strain evidence="2">HL8</strain>
        <tissue evidence="2">Leaves</tissue>
    </source>
</reference>
<dbReference type="PANTHER" id="PTHR37226">
    <property type="entry name" value="GOLGIN FAMILY A PROTEIN"/>
    <property type="match status" value="1"/>
</dbReference>
<evidence type="ECO:0000313" key="2">
    <source>
        <dbReference type="EMBL" id="KAK7858146.1"/>
    </source>
</evidence>
<reference evidence="2" key="2">
    <citation type="journal article" date="2018" name="Sci. Data">
        <title>The draft genome sequence of cork oak.</title>
        <authorList>
            <person name="Ramos A.M."/>
            <person name="Usie A."/>
            <person name="Barbosa P."/>
            <person name="Barros P.M."/>
            <person name="Capote T."/>
            <person name="Chaves I."/>
            <person name="Simoes F."/>
            <person name="Abreu I."/>
            <person name="Carrasquinho I."/>
            <person name="Faro C."/>
            <person name="Guimaraes J.B."/>
            <person name="Mendonca D."/>
            <person name="Nobrega F."/>
            <person name="Rodrigues L."/>
            <person name="Saibo N.J.M."/>
            <person name="Varela M.C."/>
            <person name="Egas C."/>
            <person name="Matos J."/>
            <person name="Miguel C.M."/>
            <person name="Oliveira M.M."/>
            <person name="Ricardo C.P."/>
            <person name="Goncalves S."/>
        </authorList>
    </citation>
    <scope>NUCLEOTIDE SEQUENCE [LARGE SCALE GENOMIC DNA]</scope>
    <source>
        <strain evidence="2">HL8</strain>
    </source>
</reference>
<keyword evidence="1" id="KW-0175">Coiled coil</keyword>
<sequence>MGVFASKNMNNLSDKDVKGLREKTRFLEKEMNEMVHEREKESKAYEEDMMVFAFKEAEWKQEKMKLREEVKRLRKIVDEKEDKIRGIGEKSEKEKEWELLGTSFLVEQMREERARRDEAVENGNMPHCSAAGDVQYWRAEEEDMIEELQRELLAKEETIKALKEQLASIEHEEYKKEREIDILRQSLRIMSTAGDVQYWRAEEEDMIEELQRELLAKEETIKALKEQLASIEHEEYKKEREIDILRQSLRIMSSKKPSRITKNVA</sequence>
<protein>
    <submittedName>
        <fullName evidence="2">Uncharacterized protein</fullName>
    </submittedName>
</protein>
<reference evidence="2" key="3">
    <citation type="submission" date="2023-07" db="EMBL/GenBank/DDBJ databases">
        <title>An improved reference 1 genome and first organelle genomes of Quercus suber.</title>
        <authorList>
            <consortium name="Genosuber Consortium"/>
            <person name="Usie A."/>
            <person name="Serra O."/>
            <person name="Barros P."/>
        </authorList>
    </citation>
    <scope>NUCLEOTIDE SEQUENCE</scope>
    <source>
        <strain evidence="2">HL8</strain>
        <tissue evidence="2">Leaves</tissue>
    </source>
</reference>
<name>A0AAW0M4N9_QUESU</name>
<dbReference type="PANTHER" id="PTHR37226:SF4">
    <property type="entry name" value="GOLGIN FAMILY A PROTEIN"/>
    <property type="match status" value="1"/>
</dbReference>
<dbReference type="EMBL" id="PKMF04000021">
    <property type="protein sequence ID" value="KAK7858146.1"/>
    <property type="molecule type" value="Genomic_DNA"/>
</dbReference>
<comment type="caution">
    <text evidence="2">The sequence shown here is derived from an EMBL/GenBank/DDBJ whole genome shotgun (WGS) entry which is preliminary data.</text>
</comment>
<proteinExistence type="predicted"/>
<feature type="coiled-coil region" evidence="1">
    <location>
        <begin position="138"/>
        <end position="241"/>
    </location>
</feature>
<evidence type="ECO:0000256" key="1">
    <source>
        <dbReference type="SAM" id="Coils"/>
    </source>
</evidence>